<keyword evidence="2" id="KW-1185">Reference proteome</keyword>
<evidence type="ECO:0000313" key="1">
    <source>
        <dbReference type="EMBL" id="RDD80828.1"/>
    </source>
</evidence>
<evidence type="ECO:0000313" key="2">
    <source>
        <dbReference type="Proteomes" id="UP000253782"/>
    </source>
</evidence>
<dbReference type="RefSeq" id="WP_114846401.1">
    <property type="nucleotide sequence ID" value="NZ_JBHSPE010000002.1"/>
</dbReference>
<sequence length="155" mass="17914">MDQGIREELEAGLKEHHAALARLQAEKKACRSMFSTWVRRASTSLIASELRQVFKGHYLDIRWPSDDSNELLKVTIACTYEPMKGDESVVRQVQTSFSWSQDAHKMVTVEIMGTVFEYWVNEFVSLRFEVRVMNCLLSALGDLREKAESCVPRYY</sequence>
<accession>A0A369UM97</accession>
<proteinExistence type="predicted"/>
<name>A0A369UM97_9GAMM</name>
<gene>
    <name evidence="1" type="ORF">DVJ77_15345</name>
</gene>
<reference evidence="1 2" key="1">
    <citation type="submission" date="2018-07" db="EMBL/GenBank/DDBJ databases">
        <title>Dyella tabacisoli L4-6T, whole genome shotgun sequence.</title>
        <authorList>
            <person name="Zhou X.-K."/>
            <person name="Li W.-J."/>
            <person name="Duan Y.-Q."/>
        </authorList>
    </citation>
    <scope>NUCLEOTIDE SEQUENCE [LARGE SCALE GENOMIC DNA]</scope>
    <source>
        <strain evidence="1 2">L4-6</strain>
    </source>
</reference>
<protein>
    <submittedName>
        <fullName evidence="1">Uncharacterized protein</fullName>
    </submittedName>
</protein>
<dbReference type="Proteomes" id="UP000253782">
    <property type="component" value="Unassembled WGS sequence"/>
</dbReference>
<dbReference type="AlphaFoldDB" id="A0A369UM97"/>
<comment type="caution">
    <text evidence="1">The sequence shown here is derived from an EMBL/GenBank/DDBJ whole genome shotgun (WGS) entry which is preliminary data.</text>
</comment>
<dbReference type="EMBL" id="QQAH01000014">
    <property type="protein sequence ID" value="RDD80828.1"/>
    <property type="molecule type" value="Genomic_DNA"/>
</dbReference>
<organism evidence="1 2">
    <name type="scientific">Dyella tabacisoli</name>
    <dbReference type="NCBI Taxonomy" id="2282381"/>
    <lineage>
        <taxon>Bacteria</taxon>
        <taxon>Pseudomonadati</taxon>
        <taxon>Pseudomonadota</taxon>
        <taxon>Gammaproteobacteria</taxon>
        <taxon>Lysobacterales</taxon>
        <taxon>Rhodanobacteraceae</taxon>
        <taxon>Dyella</taxon>
    </lineage>
</organism>